<feature type="compositionally biased region" description="Low complexity" evidence="1">
    <location>
        <begin position="163"/>
        <end position="175"/>
    </location>
</feature>
<evidence type="ECO:0000313" key="2">
    <source>
        <dbReference type="EMBL" id="RPB08852.1"/>
    </source>
</evidence>
<accession>A0A3N4KHQ5</accession>
<keyword evidence="3" id="KW-1185">Reference proteome</keyword>
<name>A0A3N4KHQ5_9PEZI</name>
<evidence type="ECO:0000256" key="1">
    <source>
        <dbReference type="SAM" id="MobiDB-lite"/>
    </source>
</evidence>
<dbReference type="InParanoid" id="A0A3N4KHQ5"/>
<feature type="region of interest" description="Disordered" evidence="1">
    <location>
        <begin position="331"/>
        <end position="392"/>
    </location>
</feature>
<dbReference type="EMBL" id="ML119158">
    <property type="protein sequence ID" value="RPB08852.1"/>
    <property type="molecule type" value="Genomic_DNA"/>
</dbReference>
<feature type="non-terminal residue" evidence="2">
    <location>
        <position position="1"/>
    </location>
</feature>
<sequence length="409" mass="44641">PDITITVSCSAQHTNTILKYNLEIDPTSSKLPQITMHNQLLALTSRYLFPEVELNEQAVRLVLGDISAFFSVLLLVHSGIFIFQKIRGPANSIPAFRLFTADEARPIPPPLPVVPYRPDTFIPVVPDKEEEDEDYAWDAAFYRAHIGDPGNYFLDYSMDAVTPPRSDSSGGDSDLLPPPERPSFTRLVQAGGVFRALRGSSTWGSVGSHTTSSARSVTAWPDSGLVQETFEDPEMDRIAARLVDLSVTPGDVLAALQLTYPDLRIEPVGADESDERGVDVESPGLPDADMMDVDVRVTGLDLAGVEENDQVELVEILRTLYRLKLFVDEKRQDENSRSGSSGEEEKRGPTSRLDAMNSGSNSRDHAGDGQPNLDGGEATRGSGSGSDQIPALSKWSTDIDELFMLAYNG</sequence>
<proteinExistence type="predicted"/>
<organism evidence="2 3">
    <name type="scientific">Morchella conica CCBAS932</name>
    <dbReference type="NCBI Taxonomy" id="1392247"/>
    <lineage>
        <taxon>Eukaryota</taxon>
        <taxon>Fungi</taxon>
        <taxon>Dikarya</taxon>
        <taxon>Ascomycota</taxon>
        <taxon>Pezizomycotina</taxon>
        <taxon>Pezizomycetes</taxon>
        <taxon>Pezizales</taxon>
        <taxon>Morchellaceae</taxon>
        <taxon>Morchella</taxon>
    </lineage>
</organism>
<protein>
    <submittedName>
        <fullName evidence="2">Uncharacterized protein</fullName>
    </submittedName>
</protein>
<feature type="region of interest" description="Disordered" evidence="1">
    <location>
        <begin position="163"/>
        <end position="182"/>
    </location>
</feature>
<gene>
    <name evidence="2" type="ORF">P167DRAFT_595272</name>
</gene>
<evidence type="ECO:0000313" key="3">
    <source>
        <dbReference type="Proteomes" id="UP000277580"/>
    </source>
</evidence>
<reference evidence="2 3" key="1">
    <citation type="journal article" date="2018" name="Nat. Ecol. Evol.">
        <title>Pezizomycetes genomes reveal the molecular basis of ectomycorrhizal truffle lifestyle.</title>
        <authorList>
            <person name="Murat C."/>
            <person name="Payen T."/>
            <person name="Noel B."/>
            <person name="Kuo A."/>
            <person name="Morin E."/>
            <person name="Chen J."/>
            <person name="Kohler A."/>
            <person name="Krizsan K."/>
            <person name="Balestrini R."/>
            <person name="Da Silva C."/>
            <person name="Montanini B."/>
            <person name="Hainaut M."/>
            <person name="Levati E."/>
            <person name="Barry K.W."/>
            <person name="Belfiori B."/>
            <person name="Cichocki N."/>
            <person name="Clum A."/>
            <person name="Dockter R.B."/>
            <person name="Fauchery L."/>
            <person name="Guy J."/>
            <person name="Iotti M."/>
            <person name="Le Tacon F."/>
            <person name="Lindquist E.A."/>
            <person name="Lipzen A."/>
            <person name="Malagnac F."/>
            <person name="Mello A."/>
            <person name="Molinier V."/>
            <person name="Miyauchi S."/>
            <person name="Poulain J."/>
            <person name="Riccioni C."/>
            <person name="Rubini A."/>
            <person name="Sitrit Y."/>
            <person name="Splivallo R."/>
            <person name="Traeger S."/>
            <person name="Wang M."/>
            <person name="Zifcakova L."/>
            <person name="Wipf D."/>
            <person name="Zambonelli A."/>
            <person name="Paolocci F."/>
            <person name="Nowrousian M."/>
            <person name="Ottonello S."/>
            <person name="Baldrian P."/>
            <person name="Spatafora J.W."/>
            <person name="Henrissat B."/>
            <person name="Nagy L.G."/>
            <person name="Aury J.M."/>
            <person name="Wincker P."/>
            <person name="Grigoriev I.V."/>
            <person name="Bonfante P."/>
            <person name="Martin F.M."/>
        </authorList>
    </citation>
    <scope>NUCLEOTIDE SEQUENCE [LARGE SCALE GENOMIC DNA]</scope>
    <source>
        <strain evidence="2 3">CCBAS932</strain>
    </source>
</reference>
<dbReference type="Proteomes" id="UP000277580">
    <property type="component" value="Unassembled WGS sequence"/>
</dbReference>
<dbReference type="AlphaFoldDB" id="A0A3N4KHQ5"/>
<dbReference type="OrthoDB" id="5403554at2759"/>
<feature type="region of interest" description="Disordered" evidence="1">
    <location>
        <begin position="269"/>
        <end position="289"/>
    </location>
</feature>